<protein>
    <submittedName>
        <fullName evidence="9">Active breakpoint cluster region-related protein isoform X2</fullName>
    </submittedName>
</protein>
<reference evidence="9" key="1">
    <citation type="submission" date="2025-08" db="UniProtKB">
        <authorList>
            <consortium name="RefSeq"/>
        </authorList>
    </citation>
    <scope>IDENTIFICATION</scope>
</reference>
<dbReference type="PROSITE" id="PS50010">
    <property type="entry name" value="DH_2"/>
    <property type="match status" value="1"/>
</dbReference>
<dbReference type="RefSeq" id="XP_065663662.1">
    <property type="nucleotide sequence ID" value="XM_065807590.1"/>
</dbReference>
<evidence type="ECO:0000259" key="7">
    <source>
        <dbReference type="PROSITE" id="PS50238"/>
    </source>
</evidence>
<dbReference type="Gene3D" id="2.30.29.30">
    <property type="entry name" value="Pleckstrin-homology domain (PH domain)/Phosphotyrosine-binding domain (PTB)"/>
    <property type="match status" value="1"/>
</dbReference>
<dbReference type="InterPro" id="IPR035892">
    <property type="entry name" value="C2_domain_sf"/>
</dbReference>
<dbReference type="CDD" id="cd00160">
    <property type="entry name" value="RhoGEF"/>
    <property type="match status" value="1"/>
</dbReference>
<accession>A0ABM4CP86</accession>
<dbReference type="GeneID" id="101239489"/>
<dbReference type="Gene3D" id="1.10.555.10">
    <property type="entry name" value="Rho GTPase activation protein"/>
    <property type="match status" value="1"/>
</dbReference>
<keyword evidence="4" id="KW-0344">Guanine-nucleotide releasing factor</keyword>
<gene>
    <name evidence="9" type="primary">LOC101239489</name>
</gene>
<keyword evidence="3" id="KW-0343">GTPase activation</keyword>
<feature type="domain" description="C2" evidence="5">
    <location>
        <begin position="898"/>
        <end position="1013"/>
    </location>
</feature>
<evidence type="ECO:0000313" key="9">
    <source>
        <dbReference type="RefSeq" id="XP_065663662.1"/>
    </source>
</evidence>
<keyword evidence="8" id="KW-1185">Reference proteome</keyword>
<evidence type="ECO:0000256" key="3">
    <source>
        <dbReference type="ARBA" id="ARBA00022468"/>
    </source>
</evidence>
<dbReference type="Gene3D" id="1.20.900.10">
    <property type="entry name" value="Dbl homology (DH) domain"/>
    <property type="match status" value="1"/>
</dbReference>
<dbReference type="Pfam" id="PF00621">
    <property type="entry name" value="RhoGEF"/>
    <property type="match status" value="1"/>
</dbReference>
<dbReference type="InterPro" id="IPR008936">
    <property type="entry name" value="Rho_GTPase_activation_prot"/>
</dbReference>
<dbReference type="Gene3D" id="2.60.40.150">
    <property type="entry name" value="C2 domain"/>
    <property type="match status" value="1"/>
</dbReference>
<dbReference type="Pfam" id="PF00620">
    <property type="entry name" value="RhoGAP"/>
    <property type="match status" value="1"/>
</dbReference>
<evidence type="ECO:0000256" key="2">
    <source>
        <dbReference type="ARBA" id="ARBA00004552"/>
    </source>
</evidence>
<sequence length="1288" mass="147823">MEAKKKFTREWEQLFPDSSPPDLSCVFTSKTAYDEELSRSEKKKLELKYELKKEEFIYEFLSMLKNDFNFLKSIENNLEKSLPLLSAREQLPIINRFEILELSSESSPVTFSSFQVPKTDLTTHLRQKCIGEEDLNKISNNQIDLLQPTDELNTNIYKDITDNQNNEKEPKLIFPKEEILNNSESSDDEHVYTNLDTFLNKSSESVNETPSQSLNDNQEPYENEQFQPLIDNNKHFEDEEFQPLIDHKKLYENIKLEHVVTFSENEETADINEKRQCLKKRHGSEDRKAFLFSDQLDIKDESSENTNNDDHMLFTPTQNNAFIMPSPAPSVIVNSFEKDQEYTEIEDDPVYININHIKSALSDDSGSENDSNLNNLNSIPSTLYREMTSDEYASLQTWVESDEECHSFDEEDSDDLPKKPFERKKNKVGIKLSKSEDNLNRKTSVQKRKDSIGFSKSDARLSEDDIQLIKASKTRKMLVMDLFDNERRYCDCLDMLMKFMKPLRLSIQSSQPILTAADFKSIFGQTEELYKMHKKFLNDLEPRIENWNDNLLIGDLFFIIMEGFKLYALYVGNYSHAMETLNKCRSANQQFKAILEKNIKIPALKDPLTLESLLYKPVDRITQYSLILNDLLKYTSPDHPDHPLIVEVSGSLFELLEKVNVETSKKKKSQRHLLKEAFVVEIDEGRRCARSLILFNDVIISAKQKAYRDTYVCKWYAGLSDVSLKPYENSEVTTPIPISSKAECDKLRASIANLRAEIRKDFMPLQSIVPFDNPINFAKRRNISNSSSSRSSSRGIEKLKKKITEEERLLQLIAPNIPLNLYHKSGKVYTFLFHVDSECQAWTEALRPRIKRMQVQSNESIHMSSLELQQALETVLKVQRLGIVPSTSSPFIGSANIRPLSVDFSTFDDKNSLTGYLYVNISNGKGFNRNSDTYVVLEMDSYGHYFKKAKTKTARGSDPHWDEEFDMEIEACTCLRLTCFNKLRLMGDDICGKCSINLIRENLMDFKTHYLVLSLDRGQCSMNVSLSFATSMGGIKKTKSFCETGVFGVPISVVCSREKTVIPIIVISCIKEIEKRGMDEVGIYRLSGIASEIQNIKKLFNDHTQSAVLLLGETDIHAVAGILKLYFRELPQSLFTGSLYPKFVEGLSIKDANEKEQFMLDTLHELPRVNMLTALYLFEHLRRVSLQENINKMGVNNLATVFGPTVLRTPSSCSVKENESSSCNVDTFDIGALDVMSQVGVFRYFLALKNNPRACLPEDDLELWKRLDVEKANKLQGHLLQSAEEFLI</sequence>
<evidence type="ECO:0000256" key="4">
    <source>
        <dbReference type="ARBA" id="ARBA00022658"/>
    </source>
</evidence>
<dbReference type="Pfam" id="PF00168">
    <property type="entry name" value="C2"/>
    <property type="match status" value="1"/>
</dbReference>
<proteinExistence type="predicted"/>
<dbReference type="PROSITE" id="PS50004">
    <property type="entry name" value="C2"/>
    <property type="match status" value="1"/>
</dbReference>
<comment type="subcellular location">
    <subcellularLocation>
        <location evidence="1">Cell projection</location>
        <location evidence="1">Axon</location>
    </subcellularLocation>
    <subcellularLocation>
        <location evidence="2">Cell projection</location>
        <location evidence="2">Dendritic spine</location>
    </subcellularLocation>
</comment>
<evidence type="ECO:0000256" key="1">
    <source>
        <dbReference type="ARBA" id="ARBA00004489"/>
    </source>
</evidence>
<evidence type="ECO:0000313" key="8">
    <source>
        <dbReference type="Proteomes" id="UP001652625"/>
    </source>
</evidence>
<dbReference type="Proteomes" id="UP001652625">
    <property type="component" value="Chromosome 10"/>
</dbReference>
<dbReference type="InterPro" id="IPR037769">
    <property type="entry name" value="Abr/Bcr"/>
</dbReference>
<feature type="domain" description="DH" evidence="6">
    <location>
        <begin position="474"/>
        <end position="662"/>
    </location>
</feature>
<name>A0ABM4CP86_HYDVU</name>
<evidence type="ECO:0000259" key="6">
    <source>
        <dbReference type="PROSITE" id="PS50010"/>
    </source>
</evidence>
<dbReference type="InterPro" id="IPR011993">
    <property type="entry name" value="PH-like_dom_sf"/>
</dbReference>
<dbReference type="PROSITE" id="PS50238">
    <property type="entry name" value="RHOGAP"/>
    <property type="match status" value="1"/>
</dbReference>
<dbReference type="PANTHER" id="PTHR23182:SF1">
    <property type="entry name" value="RHO GTPASE ACTIVATING PROTEIN AT 1A, ISOFORM E"/>
    <property type="match status" value="1"/>
</dbReference>
<dbReference type="SMART" id="SM00239">
    <property type="entry name" value="C2"/>
    <property type="match status" value="1"/>
</dbReference>
<dbReference type="SUPFAM" id="SSF48065">
    <property type="entry name" value="DBL homology domain (DH-domain)"/>
    <property type="match status" value="1"/>
</dbReference>
<dbReference type="SUPFAM" id="SSF50729">
    <property type="entry name" value="PH domain-like"/>
    <property type="match status" value="1"/>
</dbReference>
<dbReference type="InterPro" id="IPR035899">
    <property type="entry name" value="DBL_dom_sf"/>
</dbReference>
<dbReference type="SUPFAM" id="SSF48350">
    <property type="entry name" value="GTPase activation domain, GAP"/>
    <property type="match status" value="1"/>
</dbReference>
<dbReference type="InterPro" id="IPR000198">
    <property type="entry name" value="RhoGAP_dom"/>
</dbReference>
<dbReference type="SMART" id="SM00324">
    <property type="entry name" value="RhoGAP"/>
    <property type="match status" value="1"/>
</dbReference>
<dbReference type="SUPFAM" id="SSF49562">
    <property type="entry name" value="C2 domain (Calcium/lipid-binding domain, CaLB)"/>
    <property type="match status" value="1"/>
</dbReference>
<feature type="domain" description="Rho-GAP" evidence="7">
    <location>
        <begin position="1049"/>
        <end position="1237"/>
    </location>
</feature>
<dbReference type="InterPro" id="IPR000008">
    <property type="entry name" value="C2_dom"/>
</dbReference>
<evidence type="ECO:0000259" key="5">
    <source>
        <dbReference type="PROSITE" id="PS50004"/>
    </source>
</evidence>
<organism evidence="8 9">
    <name type="scientific">Hydra vulgaris</name>
    <name type="common">Hydra</name>
    <name type="synonym">Hydra attenuata</name>
    <dbReference type="NCBI Taxonomy" id="6087"/>
    <lineage>
        <taxon>Eukaryota</taxon>
        <taxon>Metazoa</taxon>
        <taxon>Cnidaria</taxon>
        <taxon>Hydrozoa</taxon>
        <taxon>Hydroidolina</taxon>
        <taxon>Anthoathecata</taxon>
        <taxon>Aplanulata</taxon>
        <taxon>Hydridae</taxon>
        <taxon>Hydra</taxon>
    </lineage>
</organism>
<dbReference type="InterPro" id="IPR000219">
    <property type="entry name" value="DH_dom"/>
</dbReference>
<dbReference type="PANTHER" id="PTHR23182">
    <property type="entry name" value="BREAKPOINT CLUSTER REGION PROTEIN BCR"/>
    <property type="match status" value="1"/>
</dbReference>
<dbReference type="SMART" id="SM00325">
    <property type="entry name" value="RhoGEF"/>
    <property type="match status" value="1"/>
</dbReference>